<accession>A0AAN7YN56</accession>
<evidence type="ECO:0000259" key="4">
    <source>
        <dbReference type="PROSITE" id="PS50850"/>
    </source>
</evidence>
<dbReference type="InterPro" id="IPR011701">
    <property type="entry name" value="MFS"/>
</dbReference>
<evidence type="ECO:0000313" key="6">
    <source>
        <dbReference type="Proteomes" id="UP001310890"/>
    </source>
</evidence>
<protein>
    <recommendedName>
        <fullName evidence="4">Major facilitator superfamily (MFS) profile domain-containing protein</fullName>
    </recommendedName>
</protein>
<dbReference type="PANTHER" id="PTHR42910">
    <property type="entry name" value="TRANSPORTER SCO4007-RELATED"/>
    <property type="match status" value="1"/>
</dbReference>
<dbReference type="InterPro" id="IPR036259">
    <property type="entry name" value="MFS_trans_sf"/>
</dbReference>
<dbReference type="Proteomes" id="UP001310890">
    <property type="component" value="Unassembled WGS sequence"/>
</dbReference>
<dbReference type="GO" id="GO:0016020">
    <property type="term" value="C:membrane"/>
    <property type="evidence" value="ECO:0007669"/>
    <property type="project" value="UniProtKB-SubCell"/>
</dbReference>
<evidence type="ECO:0000256" key="1">
    <source>
        <dbReference type="ARBA" id="ARBA00004141"/>
    </source>
</evidence>
<keyword evidence="3" id="KW-1133">Transmembrane helix</keyword>
<dbReference type="GO" id="GO:0022857">
    <property type="term" value="F:transmembrane transporter activity"/>
    <property type="evidence" value="ECO:0007669"/>
    <property type="project" value="InterPro"/>
</dbReference>
<dbReference type="CDD" id="cd17324">
    <property type="entry name" value="MFS_NepI_like"/>
    <property type="match status" value="1"/>
</dbReference>
<feature type="transmembrane region" description="Helical" evidence="3">
    <location>
        <begin position="360"/>
        <end position="379"/>
    </location>
</feature>
<dbReference type="Gene3D" id="1.20.1250.20">
    <property type="entry name" value="MFS general substrate transporter like domains"/>
    <property type="match status" value="1"/>
</dbReference>
<dbReference type="Pfam" id="PF07690">
    <property type="entry name" value="MFS_1"/>
    <property type="match status" value="1"/>
</dbReference>
<feature type="compositionally biased region" description="Low complexity" evidence="2">
    <location>
        <begin position="31"/>
        <end position="45"/>
    </location>
</feature>
<gene>
    <name evidence="5" type="ORF">LTR62_004057</name>
</gene>
<feature type="transmembrane region" description="Helical" evidence="3">
    <location>
        <begin position="332"/>
        <end position="354"/>
    </location>
</feature>
<organism evidence="5 6">
    <name type="scientific">Meristemomyces frigidus</name>
    <dbReference type="NCBI Taxonomy" id="1508187"/>
    <lineage>
        <taxon>Eukaryota</taxon>
        <taxon>Fungi</taxon>
        <taxon>Dikarya</taxon>
        <taxon>Ascomycota</taxon>
        <taxon>Pezizomycotina</taxon>
        <taxon>Dothideomycetes</taxon>
        <taxon>Dothideomycetidae</taxon>
        <taxon>Mycosphaerellales</taxon>
        <taxon>Teratosphaeriaceae</taxon>
        <taxon>Meristemomyces</taxon>
    </lineage>
</organism>
<sequence length="591" mass="64659">MAAPDTIAMEPPATENPDHGPGLTNTEPKTTTDFNTTSSQTSQTDSHPEPERSKAPAPAPLPTWTRLYTTLTYTPPRLRWDPSSPPRFSMSLNILFGFAGAFTVANLYYNHPILNILARDFGVPYVKVSDIPTLAQAGYAAGLLFLCPLGDMVARRPFVLGLVFFTATMSIGLAVTNSLSVFCAIQFITAVTTVTPQLMLPLVGDLAPPNKRAAAMSIVVSGLMLGILLARLLSGIMTQYVSWRYVYWLSVALQYSIFIGLWLFMPDYPATNKGGMNYFKMLWSILVMLTKHPVLVQACLISFFTSATFTNFWTVLTFLLSGKPYYYDPVTIGLFALVGIASMVCGPFYARIVIDRFVPWFSVILGMGWCLIGISIGTYTGTFTVAGPIIQAFVNDFGMQTAQIANRSAIFAVEPMGRNRVNTAFMVATFLGQLVGTSVGSHLFARGGWVASGSYSMGSIGMALLVTLSRGPWEEGWVGWHGGLSIQKKSKTSGDGKTEEKKSALRRMGTNEQVPTLEDADVEKGELREHRDQHVHRHGRDDAGAVNETDAEKALELRTAENRYDEGNGDEVLDVHERRHSGAVVPQDTQA</sequence>
<evidence type="ECO:0000256" key="3">
    <source>
        <dbReference type="SAM" id="Phobius"/>
    </source>
</evidence>
<keyword evidence="3" id="KW-0472">Membrane</keyword>
<keyword evidence="3" id="KW-0812">Transmembrane</keyword>
<dbReference type="SUPFAM" id="SSF103473">
    <property type="entry name" value="MFS general substrate transporter"/>
    <property type="match status" value="1"/>
</dbReference>
<feature type="compositionally biased region" description="Basic and acidic residues" evidence="2">
    <location>
        <begin position="550"/>
        <end position="566"/>
    </location>
</feature>
<feature type="transmembrane region" description="Helical" evidence="3">
    <location>
        <begin position="212"/>
        <end position="233"/>
    </location>
</feature>
<dbReference type="PANTHER" id="PTHR42910:SF1">
    <property type="entry name" value="MAJOR FACILITATOR SUPERFAMILY (MFS) PROFILE DOMAIN-CONTAINING PROTEIN"/>
    <property type="match status" value="1"/>
</dbReference>
<feature type="region of interest" description="Disordered" evidence="2">
    <location>
        <begin position="1"/>
        <end position="62"/>
    </location>
</feature>
<feature type="transmembrane region" description="Helical" evidence="3">
    <location>
        <begin position="245"/>
        <end position="265"/>
    </location>
</feature>
<comment type="caution">
    <text evidence="5">The sequence shown here is derived from an EMBL/GenBank/DDBJ whole genome shotgun (WGS) entry which is preliminary data.</text>
</comment>
<name>A0AAN7YN56_9PEZI</name>
<feature type="compositionally biased region" description="Basic and acidic residues" evidence="2">
    <location>
        <begin position="522"/>
        <end position="532"/>
    </location>
</feature>
<feature type="transmembrane region" description="Helical" evidence="3">
    <location>
        <begin position="88"/>
        <end position="109"/>
    </location>
</feature>
<feature type="region of interest" description="Disordered" evidence="2">
    <location>
        <begin position="488"/>
        <end position="591"/>
    </location>
</feature>
<dbReference type="EMBL" id="JAVRRL010000003">
    <property type="protein sequence ID" value="KAK5118013.1"/>
    <property type="molecule type" value="Genomic_DNA"/>
</dbReference>
<dbReference type="InterPro" id="IPR020846">
    <property type="entry name" value="MFS_dom"/>
</dbReference>
<dbReference type="AlphaFoldDB" id="A0AAN7YN56"/>
<reference evidence="5" key="1">
    <citation type="submission" date="2023-08" db="EMBL/GenBank/DDBJ databases">
        <title>Black Yeasts Isolated from many extreme environments.</title>
        <authorList>
            <person name="Coleine C."/>
            <person name="Stajich J.E."/>
            <person name="Selbmann L."/>
        </authorList>
    </citation>
    <scope>NUCLEOTIDE SEQUENCE</scope>
    <source>
        <strain evidence="5">CCFEE 5401</strain>
    </source>
</reference>
<dbReference type="PROSITE" id="PS50850">
    <property type="entry name" value="MFS"/>
    <property type="match status" value="1"/>
</dbReference>
<proteinExistence type="predicted"/>
<feature type="domain" description="Major facilitator superfamily (MFS) profile" evidence="4">
    <location>
        <begin position="89"/>
        <end position="470"/>
    </location>
</feature>
<feature type="compositionally biased region" description="Basic and acidic residues" evidence="2">
    <location>
        <begin position="492"/>
        <end position="503"/>
    </location>
</feature>
<feature type="transmembrane region" description="Helical" evidence="3">
    <location>
        <begin position="294"/>
        <end position="320"/>
    </location>
</feature>
<comment type="subcellular location">
    <subcellularLocation>
        <location evidence="1">Membrane</location>
        <topology evidence="1">Multi-pass membrane protein</topology>
    </subcellularLocation>
</comment>
<feature type="transmembrane region" description="Helical" evidence="3">
    <location>
        <begin position="159"/>
        <end position="192"/>
    </location>
</feature>
<evidence type="ECO:0000256" key="2">
    <source>
        <dbReference type="SAM" id="MobiDB-lite"/>
    </source>
</evidence>
<evidence type="ECO:0000313" key="5">
    <source>
        <dbReference type="EMBL" id="KAK5118013.1"/>
    </source>
</evidence>